<dbReference type="Pfam" id="PF00106">
    <property type="entry name" value="adh_short"/>
    <property type="match status" value="1"/>
</dbReference>
<dbReference type="GO" id="GO:0016616">
    <property type="term" value="F:oxidoreductase activity, acting on the CH-OH group of donors, NAD or NADP as acceptor"/>
    <property type="evidence" value="ECO:0007669"/>
    <property type="project" value="InterPro"/>
</dbReference>
<comment type="caution">
    <text evidence="6">The sequence shown here is derived from an EMBL/GenBank/DDBJ whole genome shotgun (WGS) entry which is preliminary data.</text>
</comment>
<keyword evidence="2" id="KW-0521">NADP</keyword>
<keyword evidence="7" id="KW-1185">Reference proteome</keyword>
<dbReference type="EMBL" id="JHEG04000001">
    <property type="protein sequence ID" value="KAF3887273.1"/>
    <property type="molecule type" value="Genomic_DNA"/>
</dbReference>
<organism evidence="6">
    <name type="scientific">Tolypothrix bouteillei VB521301</name>
    <dbReference type="NCBI Taxonomy" id="1479485"/>
    <lineage>
        <taxon>Bacteria</taxon>
        <taxon>Bacillati</taxon>
        <taxon>Cyanobacteriota</taxon>
        <taxon>Cyanophyceae</taxon>
        <taxon>Nostocales</taxon>
        <taxon>Tolypothrichaceae</taxon>
        <taxon>Tolypothrix</taxon>
    </lineage>
</organism>
<dbReference type="InterPro" id="IPR036291">
    <property type="entry name" value="NAD(P)-bd_dom_sf"/>
</dbReference>
<dbReference type="PRINTS" id="PR00081">
    <property type="entry name" value="GDHRDH"/>
</dbReference>
<dbReference type="Proteomes" id="UP000029738">
    <property type="component" value="Unassembled WGS sequence"/>
</dbReference>
<comment type="similarity">
    <text evidence="1 4">Belongs to the short-chain dehydrogenases/reductases (SDR) family.</text>
</comment>
<dbReference type="InterPro" id="IPR002347">
    <property type="entry name" value="SDR_fam"/>
</dbReference>
<evidence type="ECO:0000313" key="6">
    <source>
        <dbReference type="EMBL" id="KIE11213.1"/>
    </source>
</evidence>
<evidence type="ECO:0000256" key="1">
    <source>
        <dbReference type="ARBA" id="ARBA00006484"/>
    </source>
</evidence>
<protein>
    <submittedName>
        <fullName evidence="5">SDR family oxidoreductase</fullName>
    </submittedName>
    <submittedName>
        <fullName evidence="6">Short-chain dehydrogenase</fullName>
    </submittedName>
</protein>
<keyword evidence="3" id="KW-0560">Oxidoreductase</keyword>
<dbReference type="InterPro" id="IPR045313">
    <property type="entry name" value="CBR1-like"/>
</dbReference>
<dbReference type="OrthoDB" id="9785826at2"/>
<evidence type="ECO:0000256" key="4">
    <source>
        <dbReference type="RuleBase" id="RU000363"/>
    </source>
</evidence>
<accession>A0A0C1R666</accession>
<dbReference type="AlphaFoldDB" id="A0A0C1R666"/>
<evidence type="ECO:0000256" key="3">
    <source>
        <dbReference type="ARBA" id="ARBA00023002"/>
    </source>
</evidence>
<evidence type="ECO:0000313" key="5">
    <source>
        <dbReference type="EMBL" id="KAF3887273.1"/>
    </source>
</evidence>
<name>A0A0C1R666_9CYAN</name>
<dbReference type="PANTHER" id="PTHR43963:SF6">
    <property type="entry name" value="CHAIN DEHYDROGENASE FAMILY PROTEIN, PUTATIVE (AFU_ORTHOLOGUE AFUA_3G15350)-RELATED"/>
    <property type="match status" value="1"/>
</dbReference>
<proteinExistence type="inferred from homology"/>
<dbReference type="SUPFAM" id="SSF51735">
    <property type="entry name" value="NAD(P)-binding Rossmann-fold domains"/>
    <property type="match status" value="1"/>
</dbReference>
<dbReference type="EMBL" id="JHEG02000048">
    <property type="protein sequence ID" value="KIE11213.1"/>
    <property type="molecule type" value="Genomic_DNA"/>
</dbReference>
<gene>
    <name evidence="6" type="ORF">DA73_0222775</name>
    <name evidence="5" type="ORF">DA73_0400018600</name>
</gene>
<dbReference type="PANTHER" id="PTHR43963">
    <property type="entry name" value="CARBONYL REDUCTASE 1-RELATED"/>
    <property type="match status" value="1"/>
</dbReference>
<reference evidence="6" key="1">
    <citation type="journal article" date="2015" name="Genome Announc.">
        <title>Draft Genome Sequence of Tolypothrix boutellei Strain VB521301.</title>
        <authorList>
            <person name="Chandrababunaidu M.M."/>
            <person name="Singh D."/>
            <person name="Sen D."/>
            <person name="Bhan S."/>
            <person name="Das S."/>
            <person name="Gupta A."/>
            <person name="Adhikary S.P."/>
            <person name="Tripathy S."/>
        </authorList>
    </citation>
    <scope>NUCLEOTIDE SEQUENCE</scope>
    <source>
        <strain evidence="6">VB521301</strain>
    </source>
</reference>
<reference evidence="5" key="2">
    <citation type="submission" date="2019-11" db="EMBL/GenBank/DDBJ databases">
        <title>Improved Assembly of Tolypothrix boutellei genome.</title>
        <authorList>
            <person name="Sarangi A.N."/>
            <person name="Mukherjee M."/>
            <person name="Ghosh S."/>
            <person name="Singh D."/>
            <person name="Das A."/>
            <person name="Kant S."/>
            <person name="Prusty A."/>
            <person name="Tripathy S."/>
        </authorList>
    </citation>
    <scope>NUCLEOTIDE SEQUENCE</scope>
    <source>
        <strain evidence="5">VB521301</strain>
    </source>
</reference>
<dbReference type="STRING" id="1479485.DA73_0222775"/>
<dbReference type="CDD" id="cd05324">
    <property type="entry name" value="carb_red_PTCR-like_SDR_c"/>
    <property type="match status" value="1"/>
</dbReference>
<sequence length="244" mass="26015">MQNQDKKIALVTGANKGLGFEISRQLAKTGLTVLIGARDENKGAESAEKLQAEGLDVQSIQINVTDISSVATAAKNIEERFGKLDVLVNNAGVLHDGGVNPSNLDVKVFKDTFETNVFGAFAVLQAMLPLIRKSHAGRIVNISSTLGSLTDTLDPNSHYFQYRGLAYQSSKTALNAITVQFAKELADTPIKVNSACPGWVQTDMGSANAPGTVEEGADTPVWLATLPEDGPTGGFFNSRKPLPW</sequence>
<evidence type="ECO:0000256" key="2">
    <source>
        <dbReference type="ARBA" id="ARBA00022857"/>
    </source>
</evidence>
<dbReference type="PRINTS" id="PR00080">
    <property type="entry name" value="SDRFAMILY"/>
</dbReference>
<evidence type="ECO:0000313" key="7">
    <source>
        <dbReference type="Proteomes" id="UP000029738"/>
    </source>
</evidence>
<dbReference type="RefSeq" id="WP_038074988.1">
    <property type="nucleotide sequence ID" value="NZ_JHEG04000001.1"/>
</dbReference>
<dbReference type="Gene3D" id="3.40.50.720">
    <property type="entry name" value="NAD(P)-binding Rossmann-like Domain"/>
    <property type="match status" value="1"/>
</dbReference>